<organism evidence="1 2">
    <name type="scientific">Dallia pectoralis</name>
    <name type="common">Alaska blackfish</name>
    <dbReference type="NCBI Taxonomy" id="75939"/>
    <lineage>
        <taxon>Eukaryota</taxon>
        <taxon>Metazoa</taxon>
        <taxon>Chordata</taxon>
        <taxon>Craniata</taxon>
        <taxon>Vertebrata</taxon>
        <taxon>Euteleostomi</taxon>
        <taxon>Actinopterygii</taxon>
        <taxon>Neopterygii</taxon>
        <taxon>Teleostei</taxon>
        <taxon>Protacanthopterygii</taxon>
        <taxon>Esociformes</taxon>
        <taxon>Umbridae</taxon>
        <taxon>Dallia</taxon>
    </lineage>
</organism>
<name>A0ACC2GLH3_DALPE</name>
<evidence type="ECO:0000313" key="1">
    <source>
        <dbReference type="EMBL" id="KAJ8004519.1"/>
    </source>
</evidence>
<evidence type="ECO:0000313" key="2">
    <source>
        <dbReference type="Proteomes" id="UP001157502"/>
    </source>
</evidence>
<sequence>MLVKWKIPKSNVHVVLRDNASNMKKAMDEMDVPSLGCFAHTLQLVVHEGLLSQRSVSDALANAEVIPSFTVLKCLLARENEGDTGIQTMKTTLLEAVQKRFKTIENKALYSVATLLDPRFKDRYFTGADNIKHAKDALTREVEKMEA</sequence>
<gene>
    <name evidence="1" type="ORF">DPEC_G00137120</name>
</gene>
<reference evidence="1" key="1">
    <citation type="submission" date="2021-05" db="EMBL/GenBank/DDBJ databases">
        <authorList>
            <person name="Pan Q."/>
            <person name="Jouanno E."/>
            <person name="Zahm M."/>
            <person name="Klopp C."/>
            <person name="Cabau C."/>
            <person name="Louis A."/>
            <person name="Berthelot C."/>
            <person name="Parey E."/>
            <person name="Roest Crollius H."/>
            <person name="Montfort J."/>
            <person name="Robinson-Rechavi M."/>
            <person name="Bouchez O."/>
            <person name="Lampietro C."/>
            <person name="Lopez Roques C."/>
            <person name="Donnadieu C."/>
            <person name="Postlethwait J."/>
            <person name="Bobe J."/>
            <person name="Dillon D."/>
            <person name="Chandos A."/>
            <person name="von Hippel F."/>
            <person name="Guiguen Y."/>
        </authorList>
    </citation>
    <scope>NUCLEOTIDE SEQUENCE</scope>
    <source>
        <strain evidence="1">YG-Jan2019</strain>
    </source>
</reference>
<keyword evidence="2" id="KW-1185">Reference proteome</keyword>
<proteinExistence type="predicted"/>
<dbReference type="Proteomes" id="UP001157502">
    <property type="component" value="Chromosome 11"/>
</dbReference>
<comment type="caution">
    <text evidence="1">The sequence shown here is derived from an EMBL/GenBank/DDBJ whole genome shotgun (WGS) entry which is preliminary data.</text>
</comment>
<accession>A0ACC2GLH3</accession>
<protein>
    <submittedName>
        <fullName evidence="1">Uncharacterized protein</fullName>
    </submittedName>
</protein>
<dbReference type="EMBL" id="CM055738">
    <property type="protein sequence ID" value="KAJ8004519.1"/>
    <property type="molecule type" value="Genomic_DNA"/>
</dbReference>